<dbReference type="AlphaFoldDB" id="A0AAX6G797"/>
<reference evidence="3" key="1">
    <citation type="journal article" date="2023" name="GigaByte">
        <title>Genome assembly of the bearded iris, Iris pallida Lam.</title>
        <authorList>
            <person name="Bruccoleri R.E."/>
            <person name="Oakeley E.J."/>
            <person name="Faust A.M.E."/>
            <person name="Altorfer M."/>
            <person name="Dessus-Babus S."/>
            <person name="Burckhardt D."/>
            <person name="Oertli M."/>
            <person name="Naumann U."/>
            <person name="Petersen F."/>
            <person name="Wong J."/>
        </authorList>
    </citation>
    <scope>NUCLEOTIDE SEQUENCE</scope>
    <source>
        <strain evidence="3">GSM-AAB239-AS_SAM_17_03QT</strain>
    </source>
</reference>
<evidence type="ECO:0000256" key="1">
    <source>
        <dbReference type="SAM" id="MobiDB-lite"/>
    </source>
</evidence>
<dbReference type="Pfam" id="PF05699">
    <property type="entry name" value="Dimer_Tnp_hAT"/>
    <property type="match status" value="1"/>
</dbReference>
<evidence type="ECO:0000313" key="3">
    <source>
        <dbReference type="EMBL" id="KAJ6824550.1"/>
    </source>
</evidence>
<gene>
    <name evidence="3" type="ORF">M6B38_382090</name>
</gene>
<dbReference type="EMBL" id="JANAVB010021999">
    <property type="protein sequence ID" value="KAJ6824550.1"/>
    <property type="molecule type" value="Genomic_DNA"/>
</dbReference>
<evidence type="ECO:0000259" key="2">
    <source>
        <dbReference type="Pfam" id="PF05699"/>
    </source>
</evidence>
<dbReference type="GO" id="GO:0046983">
    <property type="term" value="F:protein dimerization activity"/>
    <property type="evidence" value="ECO:0007669"/>
    <property type="project" value="InterPro"/>
</dbReference>
<organism evidence="3 4">
    <name type="scientific">Iris pallida</name>
    <name type="common">Sweet iris</name>
    <dbReference type="NCBI Taxonomy" id="29817"/>
    <lineage>
        <taxon>Eukaryota</taxon>
        <taxon>Viridiplantae</taxon>
        <taxon>Streptophyta</taxon>
        <taxon>Embryophyta</taxon>
        <taxon>Tracheophyta</taxon>
        <taxon>Spermatophyta</taxon>
        <taxon>Magnoliopsida</taxon>
        <taxon>Liliopsida</taxon>
        <taxon>Asparagales</taxon>
        <taxon>Iridaceae</taxon>
        <taxon>Iridoideae</taxon>
        <taxon>Irideae</taxon>
        <taxon>Iris</taxon>
    </lineage>
</organism>
<evidence type="ECO:0000313" key="4">
    <source>
        <dbReference type="Proteomes" id="UP001140949"/>
    </source>
</evidence>
<feature type="region of interest" description="Disordered" evidence="1">
    <location>
        <begin position="201"/>
        <end position="288"/>
    </location>
</feature>
<sequence>MIDKRWNNQLHQDIHAAGYFLNPKYQYANDVVNDDEVLNGFHRVVNRMVNDNETRLNINREAKRFRLKTSAFGSNQFQSAVNRCLTAEWWSIYARENAPNFTRLAVRILSQTVSSSNCEKNWTTFSLIHTRPRNRLTIARLEKLVFVHYNMRLRVRNVERSGNNQNVIYLDEIFHDQDPLTAWTRKREAPLLDGRENEWLDDNLDIDPQDTAANVRRPEKRKKTPNVPSRQVDSDKDDSTDSGGNGATLATGVYQSHEYENSGDQSHEYSGDWSSDHQPREHRMDDVYAGGSSYHDVPTPSDNYNNTYDSSFTSYYPYNTPEAEQHSTFDGLMTNFFNNTYINLYYPHNQQPYRDDSDNYEPF</sequence>
<protein>
    <recommendedName>
        <fullName evidence="2">HAT C-terminal dimerisation domain-containing protein</fullName>
    </recommendedName>
</protein>
<dbReference type="InterPro" id="IPR008906">
    <property type="entry name" value="HATC_C_dom"/>
</dbReference>
<comment type="caution">
    <text evidence="3">The sequence shown here is derived from an EMBL/GenBank/DDBJ whole genome shotgun (WGS) entry which is preliminary data.</text>
</comment>
<accession>A0AAX6G797</accession>
<dbReference type="SUPFAM" id="SSF53098">
    <property type="entry name" value="Ribonuclease H-like"/>
    <property type="match status" value="1"/>
</dbReference>
<feature type="domain" description="HAT C-terminal dimerisation" evidence="2">
    <location>
        <begin position="87"/>
        <end position="151"/>
    </location>
</feature>
<name>A0AAX6G797_IRIPA</name>
<reference evidence="3" key="2">
    <citation type="submission" date="2023-04" db="EMBL/GenBank/DDBJ databases">
        <authorList>
            <person name="Bruccoleri R.E."/>
            <person name="Oakeley E.J."/>
            <person name="Faust A.-M."/>
            <person name="Dessus-Babus S."/>
            <person name="Altorfer M."/>
            <person name="Burckhardt D."/>
            <person name="Oertli M."/>
            <person name="Naumann U."/>
            <person name="Petersen F."/>
            <person name="Wong J."/>
        </authorList>
    </citation>
    <scope>NUCLEOTIDE SEQUENCE</scope>
    <source>
        <strain evidence="3">GSM-AAB239-AS_SAM_17_03QT</strain>
        <tissue evidence="3">Leaf</tissue>
    </source>
</reference>
<dbReference type="InterPro" id="IPR012337">
    <property type="entry name" value="RNaseH-like_sf"/>
</dbReference>
<proteinExistence type="predicted"/>
<keyword evidence="4" id="KW-1185">Reference proteome</keyword>
<dbReference type="Proteomes" id="UP001140949">
    <property type="component" value="Unassembled WGS sequence"/>
</dbReference>
<feature type="compositionally biased region" description="Basic and acidic residues" evidence="1">
    <location>
        <begin position="257"/>
        <end position="286"/>
    </location>
</feature>